<dbReference type="GeneID" id="117570348"/>
<dbReference type="GO" id="GO:0071880">
    <property type="term" value="P:adenylate cyclase-activating adrenergic receptor signaling pathway"/>
    <property type="evidence" value="ECO:0007669"/>
    <property type="project" value="TreeGrafter"/>
</dbReference>
<evidence type="ECO:0000256" key="1">
    <source>
        <dbReference type="ARBA" id="ARBA00004651"/>
    </source>
</evidence>
<dbReference type="PRINTS" id="PR00237">
    <property type="entry name" value="GPCRRHODOPSN"/>
</dbReference>
<keyword evidence="10" id="KW-0325">Glycoprotein</keyword>
<evidence type="ECO:0000256" key="15">
    <source>
        <dbReference type="SAM" id="Phobius"/>
    </source>
</evidence>
<evidence type="ECO:0000256" key="13">
    <source>
        <dbReference type="RuleBase" id="RU000688"/>
    </source>
</evidence>
<evidence type="ECO:0000256" key="3">
    <source>
        <dbReference type="ARBA" id="ARBA00022475"/>
    </source>
</evidence>
<keyword evidence="11 13" id="KW-0807">Transducer</keyword>
<dbReference type="FunFam" id="1.20.1070.10:FF:000299">
    <property type="entry name" value="5-hydroxytryptamine receptor 2B"/>
    <property type="match status" value="1"/>
</dbReference>
<dbReference type="GO" id="GO:0004993">
    <property type="term" value="F:G protein-coupled serotonin receptor activity"/>
    <property type="evidence" value="ECO:0007669"/>
    <property type="project" value="UniProtKB-ARBA"/>
</dbReference>
<dbReference type="GO" id="GO:0043410">
    <property type="term" value="P:positive regulation of MAPK cascade"/>
    <property type="evidence" value="ECO:0007669"/>
    <property type="project" value="TreeGrafter"/>
</dbReference>
<dbReference type="GO" id="GO:0007208">
    <property type="term" value="P:phospholipase C-activating serotonin receptor signaling pathway"/>
    <property type="evidence" value="ECO:0007669"/>
    <property type="project" value="UniProtKB-ARBA"/>
</dbReference>
<feature type="region of interest" description="Disordered" evidence="14">
    <location>
        <begin position="84"/>
        <end position="105"/>
    </location>
</feature>
<dbReference type="RefSeq" id="XP_034107796.1">
    <property type="nucleotide sequence ID" value="XM_034251905.2"/>
</dbReference>
<keyword evidence="3" id="KW-1003">Cell membrane</keyword>
<gene>
    <name evidence="18" type="primary">LOC117570348</name>
</gene>
<proteinExistence type="inferred from homology"/>
<evidence type="ECO:0000256" key="11">
    <source>
        <dbReference type="ARBA" id="ARBA00023224"/>
    </source>
</evidence>
<dbReference type="PROSITE" id="PS50262">
    <property type="entry name" value="G_PROTEIN_RECEP_F1_2"/>
    <property type="match status" value="1"/>
</dbReference>
<organism evidence="17 18">
    <name type="scientific">Drosophila albomicans</name>
    <name type="common">Fruit fly</name>
    <dbReference type="NCBI Taxonomy" id="7291"/>
    <lineage>
        <taxon>Eukaryota</taxon>
        <taxon>Metazoa</taxon>
        <taxon>Ecdysozoa</taxon>
        <taxon>Arthropoda</taxon>
        <taxon>Hexapoda</taxon>
        <taxon>Insecta</taxon>
        <taxon>Pterygota</taxon>
        <taxon>Neoptera</taxon>
        <taxon>Endopterygota</taxon>
        <taxon>Diptera</taxon>
        <taxon>Brachycera</taxon>
        <taxon>Muscomorpha</taxon>
        <taxon>Ephydroidea</taxon>
        <taxon>Drosophilidae</taxon>
        <taxon>Drosophila</taxon>
    </lineage>
</organism>
<evidence type="ECO:0000256" key="9">
    <source>
        <dbReference type="ARBA" id="ARBA00023170"/>
    </source>
</evidence>
<feature type="transmembrane region" description="Helical" evidence="15">
    <location>
        <begin position="542"/>
        <end position="562"/>
    </location>
</feature>
<dbReference type="CTD" id="37191"/>
<dbReference type="CDD" id="cd15331">
    <property type="entry name" value="7tmA_5-HT1A_invertebrates"/>
    <property type="match status" value="1"/>
</dbReference>
<comment type="subcellular location">
    <subcellularLocation>
        <location evidence="1">Cell membrane</location>
        <topology evidence="1">Multi-pass membrane protein</topology>
    </subcellularLocation>
</comment>
<keyword evidence="4 13" id="KW-0812">Transmembrane</keyword>
<dbReference type="InterPro" id="IPR000276">
    <property type="entry name" value="GPCR_Rhodpsn"/>
</dbReference>
<dbReference type="PANTHER" id="PTHR24248:SF199">
    <property type="entry name" value="IP13425P-RELATED"/>
    <property type="match status" value="1"/>
</dbReference>
<feature type="compositionally biased region" description="Low complexity" evidence="14">
    <location>
        <begin position="84"/>
        <end position="100"/>
    </location>
</feature>
<dbReference type="GO" id="GO:0005886">
    <property type="term" value="C:plasma membrane"/>
    <property type="evidence" value="ECO:0007669"/>
    <property type="project" value="UniProtKB-SubCell"/>
</dbReference>
<feature type="transmembrane region" description="Helical" evidence="15">
    <location>
        <begin position="117"/>
        <end position="150"/>
    </location>
</feature>
<evidence type="ECO:0000256" key="6">
    <source>
        <dbReference type="ARBA" id="ARBA00023040"/>
    </source>
</evidence>
<name>A0A6P8WVN8_DROAB</name>
<keyword evidence="5 15" id="KW-1133">Transmembrane helix</keyword>
<feature type="transmembrane region" description="Helical" evidence="15">
    <location>
        <begin position="157"/>
        <end position="178"/>
    </location>
</feature>
<dbReference type="InterPro" id="IPR017452">
    <property type="entry name" value="GPCR_Rhodpsn_7TM"/>
</dbReference>
<keyword evidence="8" id="KW-1015">Disulfide bond</keyword>
<evidence type="ECO:0000256" key="5">
    <source>
        <dbReference type="ARBA" id="ARBA00022989"/>
    </source>
</evidence>
<keyword evidence="6 13" id="KW-0297">G-protein coupled receptor</keyword>
<evidence type="ECO:0000313" key="17">
    <source>
        <dbReference type="Proteomes" id="UP000515160"/>
    </source>
</evidence>
<dbReference type="Gene3D" id="1.20.1070.10">
    <property type="entry name" value="Rhodopsin 7-helix transmembrane proteins"/>
    <property type="match status" value="2"/>
</dbReference>
<evidence type="ECO:0000256" key="8">
    <source>
        <dbReference type="ARBA" id="ARBA00023157"/>
    </source>
</evidence>
<evidence type="ECO:0000313" key="18">
    <source>
        <dbReference type="RefSeq" id="XP_034107796.1"/>
    </source>
</evidence>
<comment type="similarity">
    <text evidence="2 13">Belongs to the G-protein coupled receptor 1 family.</text>
</comment>
<dbReference type="GO" id="GO:0007210">
    <property type="term" value="P:serotonin receptor signaling pathway"/>
    <property type="evidence" value="ECO:0007669"/>
    <property type="project" value="UniProtKB-ARBA"/>
</dbReference>
<dbReference type="PROSITE" id="PS00237">
    <property type="entry name" value="G_PROTEIN_RECEP_F1_1"/>
    <property type="match status" value="1"/>
</dbReference>
<dbReference type="Pfam" id="PF00001">
    <property type="entry name" value="7tm_1"/>
    <property type="match status" value="1"/>
</dbReference>
<dbReference type="PANTHER" id="PTHR24248">
    <property type="entry name" value="ADRENERGIC RECEPTOR-RELATED G-PROTEIN COUPLED RECEPTOR"/>
    <property type="match status" value="1"/>
</dbReference>
<dbReference type="Proteomes" id="UP000515160">
    <property type="component" value="Chromosome 3"/>
</dbReference>
<dbReference type="GO" id="GO:0007198">
    <property type="term" value="P:adenylate cyclase-inhibiting serotonin receptor signaling pathway"/>
    <property type="evidence" value="ECO:0007669"/>
    <property type="project" value="UniProtKB-ARBA"/>
</dbReference>
<keyword evidence="7 15" id="KW-0472">Membrane</keyword>
<dbReference type="SUPFAM" id="SSF81321">
    <property type="entry name" value="Family A G protein-coupled receptor-like"/>
    <property type="match status" value="1"/>
</dbReference>
<evidence type="ECO:0000256" key="4">
    <source>
        <dbReference type="ARBA" id="ARBA00022692"/>
    </source>
</evidence>
<reference evidence="18" key="1">
    <citation type="submission" date="2025-08" db="UniProtKB">
        <authorList>
            <consortium name="RefSeq"/>
        </authorList>
    </citation>
    <scope>IDENTIFICATION</scope>
    <source>
        <strain evidence="18">15112-1751.03</strain>
        <tissue evidence="18">Whole Adult</tissue>
    </source>
</reference>
<feature type="domain" description="G-protein coupled receptors family 1 profile" evidence="16">
    <location>
        <begin position="140"/>
        <end position="594"/>
    </location>
</feature>
<accession>A0A6P8WVN8</accession>
<keyword evidence="9 13" id="KW-0675">Receptor</keyword>
<sequence>MLGATTTPATLLEFGAIGDVPSILEIELPAILFNESLYIELNGSVTQLDASGINQNSWNISNNIISTSSSGLNATNSNNSVVGSGVNSSSGSNASNQLATAEEEQQRAANERAAAEFWLLVKMITMTVVLGLMILVTVIGNVFVIAAIILERNLQNVANYLVASLAVADLFVACLVMPLGAVYEISNGWILGPELCDIWTSCDVLCCTASILHLVAIAADRYWTVTNIDYNNLRTPKRVFLMIFCVWFAALIVSLAPQFGWKDPDYMSRIEEQQCMVSQDVAYQIFATCCTFYVPLLVILFLYWKIYLIARKRIQRRTQKSFNVRLTETEYDSTARELQKEQRGKRRIAKREQDVEENGAGDGQPQRRTRKRMKICFGRKSNTANIIAGSEGAVARSVAAIAVDFASLAITREETEFSTSNYDNKSHAGTELTTISSDADDYRTSNANEIITLSQQVASATQQHLIASHLNAITPLAQSIAMGGATSSNQTPGSVGGAGAGGTSPMGGGKGVLSSIANPHQKLAKRRQLLEAKRERKAAQTLAIITGAFVICWLPFFVMALTMSLCKACEIHPAVASLFLWLGYFNSTLNPVIYTIFNPEFRRAFKRILFGRKHAARARSAKI</sequence>
<dbReference type="SMART" id="SM01381">
    <property type="entry name" value="7TM_GPCR_Srsx"/>
    <property type="match status" value="1"/>
</dbReference>
<evidence type="ECO:0000256" key="7">
    <source>
        <dbReference type="ARBA" id="ARBA00023136"/>
    </source>
</evidence>
<dbReference type="FunFam" id="1.20.1070.10:FF:000310">
    <property type="entry name" value="5-hydroxytryptamine receptor 2B"/>
    <property type="match status" value="1"/>
</dbReference>
<feature type="region of interest" description="Disordered" evidence="14">
    <location>
        <begin position="335"/>
        <end position="370"/>
    </location>
</feature>
<dbReference type="AlphaFoldDB" id="A0A6P8WVN8"/>
<evidence type="ECO:0000259" key="16">
    <source>
        <dbReference type="PROSITE" id="PS50262"/>
    </source>
</evidence>
<evidence type="ECO:0000256" key="12">
    <source>
        <dbReference type="ARBA" id="ARBA00059615"/>
    </source>
</evidence>
<feature type="transmembrane region" description="Helical" evidence="15">
    <location>
        <begin position="239"/>
        <end position="261"/>
    </location>
</feature>
<dbReference type="OrthoDB" id="10034726at2759"/>
<protein>
    <submittedName>
        <fullName evidence="18">5-hydroxytryptamine receptor 2B</fullName>
    </submittedName>
</protein>
<keyword evidence="17" id="KW-1185">Reference proteome</keyword>
<comment type="function">
    <text evidence="12">This is one of the several different receptors for 5-hydroxytryptamine (serotonin), a biogenic hormone that functions as a neurotransmitter, a hormone, and a mitogen. The activity of this receptor is mediated by G proteins which inhibit adenylate cyclase.</text>
</comment>
<feature type="transmembrane region" description="Helical" evidence="15">
    <location>
        <begin position="198"/>
        <end position="219"/>
    </location>
</feature>
<evidence type="ECO:0000256" key="14">
    <source>
        <dbReference type="SAM" id="MobiDB-lite"/>
    </source>
</evidence>
<dbReference type="GO" id="GO:0042752">
    <property type="term" value="P:regulation of circadian rhythm"/>
    <property type="evidence" value="ECO:0007669"/>
    <property type="project" value="UniProtKB-ARBA"/>
</dbReference>
<feature type="transmembrane region" description="Helical" evidence="15">
    <location>
        <begin position="574"/>
        <end position="597"/>
    </location>
</feature>
<evidence type="ECO:0000256" key="2">
    <source>
        <dbReference type="ARBA" id="ARBA00010663"/>
    </source>
</evidence>
<feature type="transmembrane region" description="Helical" evidence="15">
    <location>
        <begin position="281"/>
        <end position="304"/>
    </location>
</feature>
<evidence type="ECO:0000256" key="10">
    <source>
        <dbReference type="ARBA" id="ARBA00023180"/>
    </source>
</evidence>